<dbReference type="Proteomes" id="UP000295547">
    <property type="component" value="Unassembled WGS sequence"/>
</dbReference>
<dbReference type="EMBL" id="SMBJ01000010">
    <property type="protein sequence ID" value="TCU21825.1"/>
    <property type="molecule type" value="Genomic_DNA"/>
</dbReference>
<reference evidence="1 2" key="1">
    <citation type="submission" date="2019-03" db="EMBL/GenBank/DDBJ databases">
        <title>Genomic Encyclopedia of Type Strains, Phase IV (KMG-V): Genome sequencing to study the core and pangenomes of soil and plant-associated prokaryotes.</title>
        <authorList>
            <person name="Whitman W."/>
        </authorList>
    </citation>
    <scope>NUCLEOTIDE SEQUENCE [LARGE SCALE GENOMIC DNA]</scope>
    <source>
        <strain evidence="1 2">Gr42</strain>
    </source>
</reference>
<keyword evidence="2" id="KW-1185">Reference proteome</keyword>
<dbReference type="AlphaFoldDB" id="A0A4V2VAP5"/>
<sequence>MTTAATAKSKRKRPRRKQEEQAYYVIAVESWEWSYSFSVNRMKDSTEPYSDYRHLHLLGSLLRPSKVKAKSVRLVFLPNDAYNSDQWHCHNRPHIGTLSLFRGQMDGLFSMASDVLPLLLTMLTGDRIRYVVINGRKLHYGRTDVEGYRFEMAVDDDDLPPE</sequence>
<evidence type="ECO:0000313" key="1">
    <source>
        <dbReference type="EMBL" id="TCU21825.1"/>
    </source>
</evidence>
<dbReference type="OrthoDB" id="8421862at2"/>
<name>A0A4V2VAP5_9HYPH</name>
<protein>
    <submittedName>
        <fullName evidence="1">Uncharacterized protein</fullName>
    </submittedName>
</protein>
<comment type="caution">
    <text evidence="1">The sequence shown here is derived from an EMBL/GenBank/DDBJ whole genome shotgun (WGS) entry which is preliminary data.</text>
</comment>
<gene>
    <name evidence="1" type="ORF">EV130_110169</name>
</gene>
<dbReference type="RefSeq" id="WP_132661748.1">
    <property type="nucleotide sequence ID" value="NZ_SMBJ01000010.1"/>
</dbReference>
<accession>A0A4V2VAP5</accession>
<proteinExistence type="predicted"/>
<organism evidence="1 2">
    <name type="scientific">Rhizobium azibense</name>
    <dbReference type="NCBI Taxonomy" id="1136135"/>
    <lineage>
        <taxon>Bacteria</taxon>
        <taxon>Pseudomonadati</taxon>
        <taxon>Pseudomonadota</taxon>
        <taxon>Alphaproteobacteria</taxon>
        <taxon>Hyphomicrobiales</taxon>
        <taxon>Rhizobiaceae</taxon>
        <taxon>Rhizobium/Agrobacterium group</taxon>
        <taxon>Rhizobium</taxon>
    </lineage>
</organism>
<evidence type="ECO:0000313" key="2">
    <source>
        <dbReference type="Proteomes" id="UP000295547"/>
    </source>
</evidence>